<accession>A1AP28</accession>
<evidence type="ECO:0000313" key="2">
    <source>
        <dbReference type="EMBL" id="ABK99098.1"/>
    </source>
</evidence>
<keyword evidence="3" id="KW-1185">Reference proteome</keyword>
<dbReference type="Proteomes" id="UP000006732">
    <property type="component" value="Chromosome"/>
</dbReference>
<protein>
    <submittedName>
        <fullName evidence="2">Tungstate ABC transporter permease</fullName>
    </submittedName>
</protein>
<evidence type="ECO:0000256" key="1">
    <source>
        <dbReference type="SAM" id="SignalP"/>
    </source>
</evidence>
<reference evidence="2 3" key="1">
    <citation type="submission" date="2006-10" db="EMBL/GenBank/DDBJ databases">
        <title>Complete sequence of chromosome of Pelobacter propionicus DSM 2379.</title>
        <authorList>
            <consortium name="US DOE Joint Genome Institute"/>
            <person name="Copeland A."/>
            <person name="Lucas S."/>
            <person name="Lapidus A."/>
            <person name="Barry K."/>
            <person name="Detter J.C."/>
            <person name="Glavina del Rio T."/>
            <person name="Hammon N."/>
            <person name="Israni S."/>
            <person name="Dalin E."/>
            <person name="Tice H."/>
            <person name="Pitluck S."/>
            <person name="Saunders E."/>
            <person name="Brettin T."/>
            <person name="Bruce D."/>
            <person name="Han C."/>
            <person name="Tapia R."/>
            <person name="Schmutz J."/>
            <person name="Larimer F."/>
            <person name="Land M."/>
            <person name="Hauser L."/>
            <person name="Kyrpides N."/>
            <person name="Kim E."/>
            <person name="Lovley D."/>
            <person name="Richardson P."/>
        </authorList>
    </citation>
    <scope>NUCLEOTIDE SEQUENCE [LARGE SCALE GENOMIC DNA]</scope>
    <source>
        <strain evidence="3">DSM 2379 / NBRC 103807 / OttBd1</strain>
    </source>
</reference>
<gene>
    <name evidence="2" type="ordered locus">Ppro_1482</name>
</gene>
<dbReference type="HOGENOM" id="CLU_061511_0_0_7"/>
<dbReference type="RefSeq" id="WP_011735391.1">
    <property type="nucleotide sequence ID" value="NC_008609.1"/>
</dbReference>
<dbReference type="STRING" id="338966.Ppro_1482"/>
<sequence length="296" mass="32813">MFCRLLIVLCVFFSCSAFAGEQLAKDIRTERKVVRVAVIGGMSVTTDLWREISRMFEADSGYRVEVVAAGPKHGLADAMRQGRVDLLTMHSSDSTTGLVADGYAVNMRPWARNDLVILGPPSDPARIAGMKDGAQALRKIAMAKANYVELQGLGKREMAHTLWKRAGIVPKGNWYLKDESEGHDDLLRFAAAHEAYVIFGRIPVQQGKIESHNLRILVDKDPSMRRPYIVMEANPELFHGTNVKGARALSDYLLSDNVQKFLGSFGKEKNGGIPFFHPVTSFHPMVSEPVSNAIRE</sequence>
<dbReference type="EMBL" id="CP000482">
    <property type="protein sequence ID" value="ABK99098.1"/>
    <property type="molecule type" value="Genomic_DNA"/>
</dbReference>
<dbReference type="SUPFAM" id="SSF53850">
    <property type="entry name" value="Periplasmic binding protein-like II"/>
    <property type="match status" value="1"/>
</dbReference>
<dbReference type="eggNOG" id="COG2998">
    <property type="taxonomic scope" value="Bacteria"/>
</dbReference>
<name>A1AP28_PELPD</name>
<dbReference type="AlphaFoldDB" id="A1AP28"/>
<dbReference type="InterPro" id="IPR052738">
    <property type="entry name" value="ABC-Tungstate_binding"/>
</dbReference>
<dbReference type="KEGG" id="ppd:Ppro_1482"/>
<organism evidence="2 3">
    <name type="scientific">Pelobacter propionicus (strain DSM 2379 / NBRC 103807 / OttBd1)</name>
    <dbReference type="NCBI Taxonomy" id="338966"/>
    <lineage>
        <taxon>Bacteria</taxon>
        <taxon>Pseudomonadati</taxon>
        <taxon>Thermodesulfobacteriota</taxon>
        <taxon>Desulfuromonadia</taxon>
        <taxon>Desulfuromonadales</taxon>
        <taxon>Desulfuromonadaceae</taxon>
        <taxon>Pelobacter</taxon>
    </lineage>
</organism>
<dbReference type="PROSITE" id="PS51257">
    <property type="entry name" value="PROKAR_LIPOPROTEIN"/>
    <property type="match status" value="1"/>
</dbReference>
<keyword evidence="1" id="KW-0732">Signal</keyword>
<evidence type="ECO:0000313" key="3">
    <source>
        <dbReference type="Proteomes" id="UP000006732"/>
    </source>
</evidence>
<feature type="chain" id="PRO_5002631818" evidence="1">
    <location>
        <begin position="20"/>
        <end position="296"/>
    </location>
</feature>
<dbReference type="Pfam" id="PF13531">
    <property type="entry name" value="SBP_bac_11"/>
    <property type="match status" value="1"/>
</dbReference>
<dbReference type="PANTHER" id="PTHR37945">
    <property type="entry name" value="EXTRACELLULAR TUNGSTATE BINDING PROTEIN"/>
    <property type="match status" value="1"/>
</dbReference>
<feature type="signal peptide" evidence="1">
    <location>
        <begin position="1"/>
        <end position="19"/>
    </location>
</feature>
<proteinExistence type="predicted"/>
<dbReference type="Gene3D" id="3.40.190.10">
    <property type="entry name" value="Periplasmic binding protein-like II"/>
    <property type="match status" value="2"/>
</dbReference>
<dbReference type="PANTHER" id="PTHR37945:SF1">
    <property type="entry name" value="EXTRACELLULAR TUNGSTATE BINDING PROTEIN"/>
    <property type="match status" value="1"/>
</dbReference>